<name>A0AAV2N8K6_9HYME</name>
<reference evidence="2" key="1">
    <citation type="submission" date="2024-04" db="EMBL/GenBank/DDBJ databases">
        <authorList>
            <consortium name="Molecular Ecology Group"/>
        </authorList>
    </citation>
    <scope>NUCLEOTIDE SEQUENCE</scope>
</reference>
<protein>
    <recommendedName>
        <fullName evidence="4">Secreted protein</fullName>
    </recommendedName>
</protein>
<evidence type="ECO:0000313" key="3">
    <source>
        <dbReference type="Proteomes" id="UP001497644"/>
    </source>
</evidence>
<evidence type="ECO:0000313" key="2">
    <source>
        <dbReference type="EMBL" id="CAL1676417.1"/>
    </source>
</evidence>
<feature type="signal peptide" evidence="1">
    <location>
        <begin position="1"/>
        <end position="19"/>
    </location>
</feature>
<evidence type="ECO:0008006" key="4">
    <source>
        <dbReference type="Google" id="ProtNLM"/>
    </source>
</evidence>
<dbReference type="EMBL" id="OZ034834">
    <property type="protein sequence ID" value="CAL1676417.1"/>
    <property type="molecule type" value="Genomic_DNA"/>
</dbReference>
<feature type="chain" id="PRO_5043629208" description="Secreted protein" evidence="1">
    <location>
        <begin position="20"/>
        <end position="109"/>
    </location>
</feature>
<proteinExistence type="predicted"/>
<dbReference type="Proteomes" id="UP001497644">
    <property type="component" value="Chromosome 11"/>
</dbReference>
<evidence type="ECO:0000256" key="1">
    <source>
        <dbReference type="SAM" id="SignalP"/>
    </source>
</evidence>
<gene>
    <name evidence="2" type="ORF">LPLAT_LOCUS2615</name>
</gene>
<sequence>MREIGEFANLLTIVWYVLAVRQDCRRRGWKSTSDPPRKRLTPIPVLIAQTCLPSPLRLRVHTTGERATADGTRVRVRVRERKAGGGRRRDEALFSGLREWDTFRDTFPA</sequence>
<organism evidence="2 3">
    <name type="scientific">Lasius platythorax</name>
    <dbReference type="NCBI Taxonomy" id="488582"/>
    <lineage>
        <taxon>Eukaryota</taxon>
        <taxon>Metazoa</taxon>
        <taxon>Ecdysozoa</taxon>
        <taxon>Arthropoda</taxon>
        <taxon>Hexapoda</taxon>
        <taxon>Insecta</taxon>
        <taxon>Pterygota</taxon>
        <taxon>Neoptera</taxon>
        <taxon>Endopterygota</taxon>
        <taxon>Hymenoptera</taxon>
        <taxon>Apocrita</taxon>
        <taxon>Aculeata</taxon>
        <taxon>Formicoidea</taxon>
        <taxon>Formicidae</taxon>
        <taxon>Formicinae</taxon>
        <taxon>Lasius</taxon>
        <taxon>Lasius</taxon>
    </lineage>
</organism>
<accession>A0AAV2N8K6</accession>
<keyword evidence="1" id="KW-0732">Signal</keyword>
<keyword evidence="3" id="KW-1185">Reference proteome</keyword>
<dbReference type="AlphaFoldDB" id="A0AAV2N8K6"/>